<name>A0AA88SHR1_TACVA</name>
<gene>
    <name evidence="5" type="ORF">Q7C36_015787</name>
</gene>
<keyword evidence="6" id="KW-1185">Reference proteome</keyword>
<dbReference type="InterPro" id="IPR038175">
    <property type="entry name" value="CBM21_dom_sf"/>
</dbReference>
<keyword evidence="3" id="KW-1133">Transmembrane helix</keyword>
<organism evidence="5 6">
    <name type="scientific">Tachysurus vachellii</name>
    <name type="common">Darkbarbel catfish</name>
    <name type="synonym">Pelteobagrus vachellii</name>
    <dbReference type="NCBI Taxonomy" id="175792"/>
    <lineage>
        <taxon>Eukaryota</taxon>
        <taxon>Metazoa</taxon>
        <taxon>Chordata</taxon>
        <taxon>Craniata</taxon>
        <taxon>Vertebrata</taxon>
        <taxon>Euteleostomi</taxon>
        <taxon>Actinopterygii</taxon>
        <taxon>Neopterygii</taxon>
        <taxon>Teleostei</taxon>
        <taxon>Ostariophysi</taxon>
        <taxon>Siluriformes</taxon>
        <taxon>Bagridae</taxon>
        <taxon>Tachysurus</taxon>
    </lineage>
</organism>
<evidence type="ECO:0000256" key="1">
    <source>
        <dbReference type="SAM" id="Coils"/>
    </source>
</evidence>
<evidence type="ECO:0000256" key="3">
    <source>
        <dbReference type="SAM" id="Phobius"/>
    </source>
</evidence>
<feature type="domain" description="CBM21" evidence="4">
    <location>
        <begin position="99"/>
        <end position="209"/>
    </location>
</feature>
<dbReference type="PANTHER" id="PTHR12307:SF2">
    <property type="entry name" value="PROTEIN PHOSPHATASE 1 REGULATORY SUBUNIT 3A"/>
    <property type="match status" value="1"/>
</dbReference>
<evidence type="ECO:0000313" key="5">
    <source>
        <dbReference type="EMBL" id="KAK2832325.1"/>
    </source>
</evidence>
<dbReference type="InterPro" id="IPR005036">
    <property type="entry name" value="CBM21_dom"/>
</dbReference>
<keyword evidence="1" id="KW-0175">Coiled coil</keyword>
<feature type="region of interest" description="Disordered" evidence="2">
    <location>
        <begin position="1"/>
        <end position="47"/>
    </location>
</feature>
<reference evidence="5" key="1">
    <citation type="submission" date="2023-08" db="EMBL/GenBank/DDBJ databases">
        <title>Pelteobagrus vachellii genome.</title>
        <authorList>
            <person name="Liu H."/>
        </authorList>
    </citation>
    <scope>NUCLEOTIDE SEQUENCE</scope>
    <source>
        <strain evidence="5">PRFRI_2022a</strain>
        <tissue evidence="5">Muscle</tissue>
    </source>
</reference>
<dbReference type="Proteomes" id="UP001187315">
    <property type="component" value="Unassembled WGS sequence"/>
</dbReference>
<sequence length="930" mass="104458">MASCYTEPTLSAWEPDEDEEEKEPKSPRRSSSDESDDSEPEPPLASVGQRRVSFADAFGLDLVSVKEFDNRVERSEAREGEEFYLSCIFSVPASDEELELRLRQNKLELESIELLPGSTTIRGTIRVLNLSYNKVVYVRTTLDSWQSHFDQLAEYVPGSSDGETDRFSFQLSLMPPFPPDGVRVEFCLCYESASRIFWANNGAMNYVLFCHQRGGRALKEKEGGKERENEENNQRGKKSCLKAIKNGTCAESKPTDNEITEQDTSWSVENKKGKTQHKAESRSRDILEESCRTLAERRNRRRAARLASLQDYFSNREAEVQLVQPLMVVLDTSNVLDTSSTLHVCSRNKQNENRLSILPDHQIPLLPVELSRNIASPSSSDTKTSEIISRTRLDVSEKEHTEDVSTELSNDAWKAFLNGTDSSENHNDALDQKCLLCIAGSNASQTSNTEYDVSNAEDKILSVCNSQEFAVTIGEGSHQGFTAMETLVSDPAKQSPALDPSHISEVLSYKYPEKAQIFTESHACQESESTQVQWRPGVTEAPHDKLTERPFSTDEPMLLIKQGETACVEDATEPPKSRTGGRVLFEQCASSTEFLDMKGDTDRVVDKTLTLTRIRIQPFIESRESLERQHEDESEELKKMKEHILEENENASQMKRIFWSEYSEEALVVLESRLQEDDEELKDENTEIWISSRTSLVSDEGGAHKPTECLDRGEEDVVYYELVKNGFSDSSERQKEEGDIADGEFENGLKTVGQGIHGTMSEGDDYIEKELHKQLYNLQSSPETCPHSPNLCITSHTNSPSGNFTCTKSLRWGELHFPVSHKSFVNEETLKNGVAQDLEDQGVGTEFPSSFSRIASPSVSKLSSWLLICWAKLSNLSSLTGAIVCAILFVILVNAYLHELPVCLAIYLLSVCWWCRQGIKKDVTAADSVD</sequence>
<dbReference type="PROSITE" id="PS51159">
    <property type="entry name" value="CBM21"/>
    <property type="match status" value="1"/>
</dbReference>
<proteinExistence type="predicted"/>
<dbReference type="AlphaFoldDB" id="A0AA88SHR1"/>
<accession>A0AA88SHR1</accession>
<keyword evidence="3" id="KW-0472">Membrane</keyword>
<comment type="caution">
    <text evidence="5">The sequence shown here is derived from an EMBL/GenBank/DDBJ whole genome shotgun (WGS) entry which is preliminary data.</text>
</comment>
<dbReference type="InterPro" id="IPR050782">
    <property type="entry name" value="PP1_regulatory_subunit_3"/>
</dbReference>
<evidence type="ECO:0000313" key="6">
    <source>
        <dbReference type="Proteomes" id="UP001187315"/>
    </source>
</evidence>
<feature type="coiled-coil region" evidence="1">
    <location>
        <begin position="623"/>
        <end position="687"/>
    </location>
</feature>
<feature type="compositionally biased region" description="Basic and acidic residues" evidence="2">
    <location>
        <begin position="269"/>
        <end position="284"/>
    </location>
</feature>
<dbReference type="GO" id="GO:0008157">
    <property type="term" value="F:protein phosphatase 1 binding"/>
    <property type="evidence" value="ECO:0007669"/>
    <property type="project" value="TreeGrafter"/>
</dbReference>
<evidence type="ECO:0000256" key="2">
    <source>
        <dbReference type="SAM" id="MobiDB-lite"/>
    </source>
</evidence>
<keyword evidence="3" id="KW-0812">Transmembrane</keyword>
<protein>
    <recommendedName>
        <fullName evidence="4">CBM21 domain-containing protein</fullName>
    </recommendedName>
</protein>
<feature type="transmembrane region" description="Helical" evidence="3">
    <location>
        <begin position="876"/>
        <end position="897"/>
    </location>
</feature>
<dbReference type="EMBL" id="JAVHJS010000016">
    <property type="protein sequence ID" value="KAK2832325.1"/>
    <property type="molecule type" value="Genomic_DNA"/>
</dbReference>
<feature type="region of interest" description="Disordered" evidence="2">
    <location>
        <begin position="251"/>
        <end position="284"/>
    </location>
</feature>
<dbReference type="GO" id="GO:0005979">
    <property type="term" value="P:regulation of glycogen biosynthetic process"/>
    <property type="evidence" value="ECO:0007669"/>
    <property type="project" value="TreeGrafter"/>
</dbReference>
<dbReference type="Pfam" id="PF03370">
    <property type="entry name" value="CBM_21"/>
    <property type="match status" value="1"/>
</dbReference>
<dbReference type="GO" id="GO:2001069">
    <property type="term" value="F:glycogen binding"/>
    <property type="evidence" value="ECO:0007669"/>
    <property type="project" value="TreeGrafter"/>
</dbReference>
<evidence type="ECO:0000259" key="4">
    <source>
        <dbReference type="PROSITE" id="PS51159"/>
    </source>
</evidence>
<dbReference type="PANTHER" id="PTHR12307">
    <property type="entry name" value="PROTEIN PHOSPHATASE 1 REGULATORY SUBUNIT"/>
    <property type="match status" value="1"/>
</dbReference>
<feature type="compositionally biased region" description="Basic and acidic residues" evidence="2">
    <location>
        <begin position="22"/>
        <end position="32"/>
    </location>
</feature>
<dbReference type="Gene3D" id="2.60.40.2440">
    <property type="entry name" value="Carbohydrate binding type-21 domain"/>
    <property type="match status" value="1"/>
</dbReference>
<dbReference type="GO" id="GO:0000164">
    <property type="term" value="C:protein phosphatase type 1 complex"/>
    <property type="evidence" value="ECO:0007669"/>
    <property type="project" value="TreeGrafter"/>
</dbReference>